<feature type="domain" description="PPM-type phosphatase" evidence="2">
    <location>
        <begin position="23"/>
        <end position="268"/>
    </location>
</feature>
<feature type="compositionally biased region" description="Basic and acidic residues" evidence="1">
    <location>
        <begin position="388"/>
        <end position="402"/>
    </location>
</feature>
<dbReference type="InterPro" id="IPR036457">
    <property type="entry name" value="PPM-type-like_dom_sf"/>
</dbReference>
<dbReference type="SMART" id="SM00332">
    <property type="entry name" value="PP2Cc"/>
    <property type="match status" value="1"/>
</dbReference>
<sequence>RGQNLSLEDVRLHADLGEEPLWQTGLSQTSGIRNKLSVTAINKPHFSNNGEALFAIFDGGRNDAVSNTLCDVIPAVLREERARNKNPYVYIKYCFLSAHRNLKTQGQKLGAAAAVAHLYRENNGQHILSVGNVGDVQVVLCRQKRAYLLSRRFVTSDDVEDKQRVVQSGGIITEDGRVSGVTYNTRLLGCSYLHPQVIPEPYVTSTILTLDDTFFIVASHGLWHYITYEEAIREIMDIPDPVVAAKRLQDLAQGYGSRENISVLVVRLMLTESEKSRIKELMIVQRSAQKELIKVLNCQEDLLQFRDGVPKSEELTGVIINKSGHARKNVISRKHHLLDTKSSEGLMSAEITDRADVHDVSPHWEKKFPLQDVVSMDNLKSHKKLRKEKSDGESVHKTENINRNKVQLPFD</sequence>
<dbReference type="PROSITE" id="PS51746">
    <property type="entry name" value="PPM_2"/>
    <property type="match status" value="1"/>
</dbReference>
<protein>
    <recommendedName>
        <fullName evidence="2">PPM-type phosphatase domain-containing protein</fullName>
    </recommendedName>
</protein>
<feature type="non-terminal residue" evidence="3">
    <location>
        <position position="411"/>
    </location>
</feature>
<proteinExistence type="predicted"/>
<evidence type="ECO:0000259" key="2">
    <source>
        <dbReference type="PROSITE" id="PS51746"/>
    </source>
</evidence>
<feature type="non-terminal residue" evidence="3">
    <location>
        <position position="1"/>
    </location>
</feature>
<dbReference type="PANTHER" id="PTHR13832:SF827">
    <property type="entry name" value="PROTEIN PHOSPHATASE 1L"/>
    <property type="match status" value="1"/>
</dbReference>
<dbReference type="SUPFAM" id="SSF81606">
    <property type="entry name" value="PP2C-like"/>
    <property type="match status" value="1"/>
</dbReference>
<dbReference type="InterPro" id="IPR015655">
    <property type="entry name" value="PP2C"/>
</dbReference>
<dbReference type="CDD" id="cd00143">
    <property type="entry name" value="PP2Cc"/>
    <property type="match status" value="1"/>
</dbReference>
<feature type="region of interest" description="Disordered" evidence="1">
    <location>
        <begin position="382"/>
        <end position="411"/>
    </location>
</feature>
<dbReference type="AlphaFoldDB" id="A0A0B6ZI11"/>
<dbReference type="EMBL" id="HACG01020515">
    <property type="protein sequence ID" value="CEK67380.1"/>
    <property type="molecule type" value="Transcribed_RNA"/>
</dbReference>
<dbReference type="Gene3D" id="3.60.40.10">
    <property type="entry name" value="PPM-type phosphatase domain"/>
    <property type="match status" value="1"/>
</dbReference>
<accession>A0A0B6ZI11</accession>
<dbReference type="InterPro" id="IPR001932">
    <property type="entry name" value="PPM-type_phosphatase-like_dom"/>
</dbReference>
<dbReference type="PANTHER" id="PTHR13832">
    <property type="entry name" value="PROTEIN PHOSPHATASE 2C"/>
    <property type="match status" value="1"/>
</dbReference>
<organism evidence="3">
    <name type="scientific">Arion vulgaris</name>
    <dbReference type="NCBI Taxonomy" id="1028688"/>
    <lineage>
        <taxon>Eukaryota</taxon>
        <taxon>Metazoa</taxon>
        <taxon>Spiralia</taxon>
        <taxon>Lophotrochozoa</taxon>
        <taxon>Mollusca</taxon>
        <taxon>Gastropoda</taxon>
        <taxon>Heterobranchia</taxon>
        <taxon>Euthyneura</taxon>
        <taxon>Panpulmonata</taxon>
        <taxon>Eupulmonata</taxon>
        <taxon>Stylommatophora</taxon>
        <taxon>Helicina</taxon>
        <taxon>Arionoidea</taxon>
        <taxon>Arionidae</taxon>
        <taxon>Arion</taxon>
    </lineage>
</organism>
<gene>
    <name evidence="3" type="primary">ORF62406</name>
</gene>
<dbReference type="Pfam" id="PF00481">
    <property type="entry name" value="PP2C"/>
    <property type="match status" value="1"/>
</dbReference>
<reference evidence="3" key="1">
    <citation type="submission" date="2014-12" db="EMBL/GenBank/DDBJ databases">
        <title>Insight into the proteome of Arion vulgaris.</title>
        <authorList>
            <person name="Aradska J."/>
            <person name="Bulat T."/>
            <person name="Smidak R."/>
            <person name="Sarate P."/>
            <person name="Gangsoo J."/>
            <person name="Sialana F."/>
            <person name="Bilban M."/>
            <person name="Lubec G."/>
        </authorList>
    </citation>
    <scope>NUCLEOTIDE SEQUENCE</scope>
    <source>
        <tissue evidence="3">Skin</tissue>
    </source>
</reference>
<evidence type="ECO:0000313" key="3">
    <source>
        <dbReference type="EMBL" id="CEK67380.1"/>
    </source>
</evidence>
<evidence type="ECO:0000256" key="1">
    <source>
        <dbReference type="SAM" id="MobiDB-lite"/>
    </source>
</evidence>
<name>A0A0B6ZI11_9EUPU</name>
<dbReference type="GO" id="GO:0004722">
    <property type="term" value="F:protein serine/threonine phosphatase activity"/>
    <property type="evidence" value="ECO:0007669"/>
    <property type="project" value="InterPro"/>
</dbReference>